<feature type="compositionally biased region" description="Polar residues" evidence="1">
    <location>
        <begin position="270"/>
        <end position="285"/>
    </location>
</feature>
<sequence>MEELSLKSTFPYEYGSDFRMTRLEILNSTKKETTLLFFNIGRILASIWKYSCTFLRSFSDSIKVIIHDVVTIGSRDLATRLQIEAQKNNDQEDIWASTVFLGVIIGYLIFSFRGKNAFLKIHKNSTEVDECSLKTSEHISIVINFSENNLSNRGNIADQKNSEEFMVPHLKESVIDILIPNMVTVIQSDENLIYDVFDEYDLLSHDNTTEALVRPYQSNPDYEAMGSGISIDSANETRLRNIERSIGKGEKMVKKSIGCNVSLLHHSEQSAPKNNAITRSSSAQDNAGPVTGEVNDMCKSFLIMGTRLGNELFLTMFMKEPVFLGNSVSITEIGVFREKRERLDAVTCKSLTPYDELRSMTRNYNLRKIESQRNRSTKNNNSVPPKKLLMNEKDAISILLWYSTRI</sequence>
<dbReference type="AlphaFoldDB" id="A0A8B8ULI3"/>
<organism evidence="2">
    <name type="scientific">Saccharomyces paradoxus</name>
    <name type="common">Yeast</name>
    <name type="synonym">Saccharomyces douglasii</name>
    <dbReference type="NCBI Taxonomy" id="27291"/>
    <lineage>
        <taxon>Eukaryota</taxon>
        <taxon>Fungi</taxon>
        <taxon>Dikarya</taxon>
        <taxon>Ascomycota</taxon>
        <taxon>Saccharomycotina</taxon>
        <taxon>Saccharomycetes</taxon>
        <taxon>Saccharomycetales</taxon>
        <taxon>Saccharomycetaceae</taxon>
        <taxon>Saccharomyces</taxon>
    </lineage>
</organism>
<protein>
    <submittedName>
        <fullName evidence="2">Cnm1p</fullName>
    </submittedName>
</protein>
<accession>A0A8B8ULI3</accession>
<feature type="region of interest" description="Disordered" evidence="1">
    <location>
        <begin position="270"/>
        <end position="290"/>
    </location>
</feature>
<proteinExistence type="predicted"/>
<dbReference type="VEuPathDB" id="FungiDB:SPAR_B01670"/>
<reference evidence="2" key="2">
    <citation type="submission" date="2020-01" db="EMBL/GenBank/DDBJ databases">
        <title>Population-level Yeast Reference Genomes.</title>
        <authorList>
            <person name="Yue J.-X."/>
        </authorList>
    </citation>
    <scope>NUCLEOTIDE SEQUENCE</scope>
    <source>
        <strain evidence="2">CBS432</strain>
    </source>
</reference>
<dbReference type="OrthoDB" id="4065855at2759"/>
<name>A0A8B8ULI3_SACPA</name>
<dbReference type="RefSeq" id="XP_033764660.1">
    <property type="nucleotide sequence ID" value="XM_033908769.1"/>
</dbReference>
<dbReference type="GeneID" id="54628851"/>
<dbReference type="KEGG" id="spao:SPAR_B01670"/>
<reference evidence="2" key="3">
    <citation type="submission" date="2025-07" db="EMBL/GenBank/DDBJ databases">
        <authorList>
            <consortium name="NCBI Genome Project"/>
        </authorList>
    </citation>
    <scope>NUCLEOTIDE SEQUENCE</scope>
    <source>
        <strain evidence="2">CBS432</strain>
    </source>
</reference>
<evidence type="ECO:0000256" key="1">
    <source>
        <dbReference type="SAM" id="MobiDB-lite"/>
    </source>
</evidence>
<reference evidence="2" key="4">
    <citation type="submission" date="2025-08" db="UniProtKB">
        <authorList>
            <consortium name="RefSeq"/>
        </authorList>
    </citation>
    <scope>IDENTIFICATION</scope>
    <source>
        <strain evidence="2">CBS432</strain>
    </source>
</reference>
<evidence type="ECO:0000313" key="2">
    <source>
        <dbReference type="RefSeq" id="XP_033764660.1"/>
    </source>
</evidence>
<gene>
    <name evidence="2" type="primary">CNM1</name>
    <name evidence="2" type="ORF">SPAR_B01670</name>
</gene>
<reference evidence="2" key="1">
    <citation type="journal article" date="2017" name="Nat. Genet.">
        <title>Contrasting evolutionary genome dynamics between domesticated and wild yeasts.</title>
        <authorList>
            <person name="Yue J.X."/>
            <person name="Li J."/>
            <person name="Aigrain L."/>
            <person name="Hallin J."/>
            <person name="Persson K."/>
            <person name="Oliver K."/>
            <person name="Bergstrom A."/>
            <person name="Coupland P."/>
            <person name="Warringer J."/>
            <person name="Lagomarsino M.C."/>
            <person name="Fischer G."/>
            <person name="Durbin R."/>
            <person name="Liti G."/>
        </authorList>
    </citation>
    <scope>NUCLEOTIDE SEQUENCE</scope>
    <source>
        <strain evidence="2">CBS432</strain>
    </source>
</reference>